<comment type="caution">
    <text evidence="1">The sequence shown here is derived from an EMBL/GenBank/DDBJ whole genome shotgun (WGS) entry which is preliminary data.</text>
</comment>
<keyword evidence="2" id="KW-1185">Reference proteome</keyword>
<evidence type="ECO:0000313" key="1">
    <source>
        <dbReference type="EMBL" id="KAI8549829.1"/>
    </source>
</evidence>
<dbReference type="EMBL" id="CM046393">
    <property type="protein sequence ID" value="KAI8549829.1"/>
    <property type="molecule type" value="Genomic_DNA"/>
</dbReference>
<dbReference type="Proteomes" id="UP001062846">
    <property type="component" value="Chromosome 6"/>
</dbReference>
<organism evidence="1 2">
    <name type="scientific">Rhododendron molle</name>
    <name type="common">Chinese azalea</name>
    <name type="synonym">Azalea mollis</name>
    <dbReference type="NCBI Taxonomy" id="49168"/>
    <lineage>
        <taxon>Eukaryota</taxon>
        <taxon>Viridiplantae</taxon>
        <taxon>Streptophyta</taxon>
        <taxon>Embryophyta</taxon>
        <taxon>Tracheophyta</taxon>
        <taxon>Spermatophyta</taxon>
        <taxon>Magnoliopsida</taxon>
        <taxon>eudicotyledons</taxon>
        <taxon>Gunneridae</taxon>
        <taxon>Pentapetalae</taxon>
        <taxon>asterids</taxon>
        <taxon>Ericales</taxon>
        <taxon>Ericaceae</taxon>
        <taxon>Ericoideae</taxon>
        <taxon>Rhodoreae</taxon>
        <taxon>Rhododendron</taxon>
    </lineage>
</organism>
<reference evidence="1" key="1">
    <citation type="submission" date="2022-02" db="EMBL/GenBank/DDBJ databases">
        <title>Plant Genome Project.</title>
        <authorList>
            <person name="Zhang R.-G."/>
        </authorList>
    </citation>
    <scope>NUCLEOTIDE SEQUENCE</scope>
    <source>
        <strain evidence="1">AT1</strain>
    </source>
</reference>
<sequence>MFQEAHIGIDENGTEAVAITQFDYVLLSATYRQQSKRYNFVADHPFVFMIREEKSGLILFCGAVVNPIK</sequence>
<protein>
    <submittedName>
        <fullName evidence="1">Uncharacterized protein</fullName>
    </submittedName>
</protein>
<accession>A0ACC0NAD4</accession>
<gene>
    <name evidence="1" type="ORF">RHMOL_Rhmol06G0055800</name>
</gene>
<proteinExistence type="predicted"/>
<evidence type="ECO:0000313" key="2">
    <source>
        <dbReference type="Proteomes" id="UP001062846"/>
    </source>
</evidence>
<name>A0ACC0NAD4_RHOML</name>